<dbReference type="EMBL" id="MGAF01000045">
    <property type="protein sequence ID" value="OGK39708.1"/>
    <property type="molecule type" value="Genomic_DNA"/>
</dbReference>
<name>A0A1F7I8M1_9BACT</name>
<comment type="caution">
    <text evidence="1">The sequence shown here is derived from an EMBL/GenBank/DDBJ whole genome shotgun (WGS) entry which is preliminary data.</text>
</comment>
<accession>A0A1F7I8M1</accession>
<reference evidence="1 2" key="1">
    <citation type="journal article" date="2016" name="Nat. Commun.">
        <title>Thousands of microbial genomes shed light on interconnected biogeochemical processes in an aquifer system.</title>
        <authorList>
            <person name="Anantharaman K."/>
            <person name="Brown C.T."/>
            <person name="Hug L.A."/>
            <person name="Sharon I."/>
            <person name="Castelle C.J."/>
            <person name="Probst A.J."/>
            <person name="Thomas B.C."/>
            <person name="Singh A."/>
            <person name="Wilkins M.J."/>
            <person name="Karaoz U."/>
            <person name="Brodie E.L."/>
            <person name="Williams K.H."/>
            <person name="Hubbard S.S."/>
            <person name="Banfield J.F."/>
        </authorList>
    </citation>
    <scope>NUCLEOTIDE SEQUENCE [LARGE SCALE GENOMIC DNA]</scope>
</reference>
<evidence type="ECO:0000313" key="2">
    <source>
        <dbReference type="Proteomes" id="UP000179270"/>
    </source>
</evidence>
<protein>
    <submittedName>
        <fullName evidence="1">Uncharacterized protein</fullName>
    </submittedName>
</protein>
<proteinExistence type="predicted"/>
<dbReference type="AlphaFoldDB" id="A0A1F7I8M1"/>
<dbReference type="STRING" id="1802055.A3A74_04400"/>
<gene>
    <name evidence="1" type="ORF">A3A74_04400</name>
</gene>
<evidence type="ECO:0000313" key="1">
    <source>
        <dbReference type="EMBL" id="OGK39708.1"/>
    </source>
</evidence>
<organism evidence="1 2">
    <name type="scientific">Candidatus Roizmanbacteria bacterium RIFCSPLOWO2_01_FULL_35_13</name>
    <dbReference type="NCBI Taxonomy" id="1802055"/>
    <lineage>
        <taxon>Bacteria</taxon>
        <taxon>Candidatus Roizmaniibacteriota</taxon>
    </lineage>
</organism>
<sequence length="68" mass="7834">MSKANTLTEQTKSKDPVKEIIASHGDYYSKLAQYYRGLGMVFEFHLFKEAARELHRMAGKLRGGQDRK</sequence>
<dbReference type="Proteomes" id="UP000179270">
    <property type="component" value="Unassembled WGS sequence"/>
</dbReference>